<evidence type="ECO:0000259" key="3">
    <source>
        <dbReference type="Pfam" id="PF13354"/>
    </source>
</evidence>
<protein>
    <submittedName>
        <fullName evidence="4">Serine hydrolase</fullName>
    </submittedName>
</protein>
<keyword evidence="5" id="KW-1185">Reference proteome</keyword>
<dbReference type="PANTHER" id="PTHR35333">
    <property type="entry name" value="BETA-LACTAMASE"/>
    <property type="match status" value="1"/>
</dbReference>
<gene>
    <name evidence="4" type="ORF">WMO75_18795</name>
</gene>
<reference evidence="4 5" key="1">
    <citation type="submission" date="2024-03" db="EMBL/GenBank/DDBJ databases">
        <title>Human intestinal bacterial collection.</title>
        <authorList>
            <person name="Pauvert C."/>
            <person name="Hitch T.C.A."/>
            <person name="Clavel T."/>
        </authorList>
    </citation>
    <scope>NUCLEOTIDE SEQUENCE [LARGE SCALE GENOMIC DNA]</scope>
    <source>
        <strain evidence="4 5">CLA-AA-H95</strain>
    </source>
</reference>
<evidence type="ECO:0000256" key="1">
    <source>
        <dbReference type="SAM" id="MobiDB-lite"/>
    </source>
</evidence>
<dbReference type="GO" id="GO:0016787">
    <property type="term" value="F:hydrolase activity"/>
    <property type="evidence" value="ECO:0007669"/>
    <property type="project" value="UniProtKB-KW"/>
</dbReference>
<keyword evidence="2" id="KW-0732">Signal</keyword>
<dbReference type="EMBL" id="JBBMEI010000128">
    <property type="protein sequence ID" value="MEQ2360328.1"/>
    <property type="molecule type" value="Genomic_DNA"/>
</dbReference>
<feature type="compositionally biased region" description="Low complexity" evidence="1">
    <location>
        <begin position="61"/>
        <end position="79"/>
    </location>
</feature>
<feature type="compositionally biased region" description="Polar residues" evidence="1">
    <location>
        <begin position="51"/>
        <end position="60"/>
    </location>
</feature>
<dbReference type="InterPro" id="IPR012338">
    <property type="entry name" value="Beta-lactam/transpept-like"/>
</dbReference>
<dbReference type="SUPFAM" id="SSF56601">
    <property type="entry name" value="beta-lactamase/transpeptidase-like"/>
    <property type="match status" value="1"/>
</dbReference>
<dbReference type="Gene3D" id="3.40.710.10">
    <property type="entry name" value="DD-peptidase/beta-lactamase superfamily"/>
    <property type="match status" value="1"/>
</dbReference>
<feature type="signal peptide" evidence="2">
    <location>
        <begin position="1"/>
        <end position="26"/>
    </location>
</feature>
<dbReference type="InterPro" id="IPR045155">
    <property type="entry name" value="Beta-lactam_cat"/>
</dbReference>
<feature type="region of interest" description="Disordered" evidence="1">
    <location>
        <begin position="30"/>
        <end position="84"/>
    </location>
</feature>
<name>A0ABV1ARX6_9FIRM</name>
<evidence type="ECO:0000313" key="5">
    <source>
        <dbReference type="Proteomes" id="UP001446032"/>
    </source>
</evidence>
<feature type="domain" description="Beta-lactamase class A catalytic" evidence="3">
    <location>
        <begin position="152"/>
        <end position="293"/>
    </location>
</feature>
<keyword evidence="4" id="KW-0378">Hydrolase</keyword>
<sequence length="322" mass="34130">MKNKTLTRIAVSSLITACLMVQPCYAAEATAETQTTEESDHHPEPAPDETATVQEGQGTLSPPSESEGGSVFGSSASSETAGTDEKLQSVLSSLALPSGNGTWSVYVCDLEKNTEGAIQDARMQAASLIKLYIMGAVYENYDSIVGQYGQSSVDSNLNSMITVSDNDAANTLVSYLGGGDSSAGMNVVNNFCSDKGYSSTHMGRLLLASNQYDDNYTSVSDCGHFLKEVYDGNQQSDAHAQAEFALLAAQSRRNKIPAQMPSGVSVANKTGELSDVENDAGIIYNDLNDLIIVFMSENVPQPGAAQSTIASLSRQIYDSYNS</sequence>
<comment type="caution">
    <text evidence="4">The sequence shown here is derived from an EMBL/GenBank/DDBJ whole genome shotgun (WGS) entry which is preliminary data.</text>
</comment>
<accession>A0ABV1ARX6</accession>
<evidence type="ECO:0000256" key="2">
    <source>
        <dbReference type="SAM" id="SignalP"/>
    </source>
</evidence>
<dbReference type="PANTHER" id="PTHR35333:SF3">
    <property type="entry name" value="BETA-LACTAMASE-TYPE TRANSPEPTIDASE FOLD CONTAINING PROTEIN"/>
    <property type="match status" value="1"/>
</dbReference>
<feature type="chain" id="PRO_5046199473" evidence="2">
    <location>
        <begin position="27"/>
        <end position="322"/>
    </location>
</feature>
<organism evidence="4 5">
    <name type="scientific">Blautia intestinihominis</name>
    <dbReference type="NCBI Taxonomy" id="3133152"/>
    <lineage>
        <taxon>Bacteria</taxon>
        <taxon>Bacillati</taxon>
        <taxon>Bacillota</taxon>
        <taxon>Clostridia</taxon>
        <taxon>Lachnospirales</taxon>
        <taxon>Lachnospiraceae</taxon>
        <taxon>Blautia</taxon>
    </lineage>
</organism>
<dbReference type="InterPro" id="IPR000871">
    <property type="entry name" value="Beta-lactam_class-A"/>
</dbReference>
<dbReference type="Proteomes" id="UP001446032">
    <property type="component" value="Unassembled WGS sequence"/>
</dbReference>
<proteinExistence type="predicted"/>
<dbReference type="Pfam" id="PF13354">
    <property type="entry name" value="Beta-lactamase2"/>
    <property type="match status" value="1"/>
</dbReference>
<dbReference type="RefSeq" id="WP_022213200.1">
    <property type="nucleotide sequence ID" value="NZ_JBBMEI010000128.1"/>
</dbReference>
<evidence type="ECO:0000313" key="4">
    <source>
        <dbReference type="EMBL" id="MEQ2360328.1"/>
    </source>
</evidence>